<sequence length="123" mass="13100">MLTGAALAACPAHPGQILDGKAAQPAGLQAICGDVYEKFNRSFSTSPNVKWVELYAIKKNADTKELGQTINETFSKLGYSLVKNTTAAAGKKTFAYFNTATKKNVVMYMTIAGPVVLMSFAGN</sequence>
<dbReference type="KEGG" id="dez:DKM44_13280"/>
<accession>A0A2Z3JU38</accession>
<dbReference type="EMBL" id="CP029494">
    <property type="protein sequence ID" value="AWN24084.1"/>
    <property type="molecule type" value="Genomic_DNA"/>
</dbReference>
<dbReference type="AlphaFoldDB" id="A0A2Z3JU38"/>
<proteinExistence type="predicted"/>
<organism evidence="1 2">
    <name type="scientific">Deinococcus irradiatisoli</name>
    <dbReference type="NCBI Taxonomy" id="2202254"/>
    <lineage>
        <taxon>Bacteria</taxon>
        <taxon>Thermotogati</taxon>
        <taxon>Deinococcota</taxon>
        <taxon>Deinococci</taxon>
        <taxon>Deinococcales</taxon>
        <taxon>Deinococcaceae</taxon>
        <taxon>Deinococcus</taxon>
    </lineage>
</organism>
<evidence type="ECO:0000313" key="1">
    <source>
        <dbReference type="EMBL" id="AWN24084.1"/>
    </source>
</evidence>
<name>A0A2Z3JU38_9DEIO</name>
<gene>
    <name evidence="1" type="ORF">DKM44_13280</name>
</gene>
<protein>
    <submittedName>
        <fullName evidence="1">Uncharacterized protein</fullName>
    </submittedName>
</protein>
<evidence type="ECO:0000313" key="2">
    <source>
        <dbReference type="Proteomes" id="UP000245368"/>
    </source>
</evidence>
<keyword evidence="2" id="KW-1185">Reference proteome</keyword>
<reference evidence="1 2" key="1">
    <citation type="submission" date="2018-05" db="EMBL/GenBank/DDBJ databases">
        <title>Complete Genome Sequence of Deinococcus sp. strain 17bor-2.</title>
        <authorList>
            <person name="Srinivasan S."/>
        </authorList>
    </citation>
    <scope>NUCLEOTIDE SEQUENCE [LARGE SCALE GENOMIC DNA]</scope>
    <source>
        <strain evidence="1 2">17bor-2</strain>
    </source>
</reference>
<dbReference type="Proteomes" id="UP000245368">
    <property type="component" value="Chromosome"/>
</dbReference>